<proteinExistence type="inferred from homology"/>
<evidence type="ECO:0000313" key="9">
    <source>
        <dbReference type="EMBL" id="EFV45444.1"/>
    </source>
</evidence>
<sequence>MSEEQKELSVACQSLGDWTRTHTCGELTGADNGAEVCLMGWVQYRRDHGGLIFVDLRDRFGLTQIVFSPEYAPEAHEQAGALRSEYVLAMKGKVRPRPEGMVNPNLKTGEVEVVVSEWKLLNTSKTPPFQIEDRVEAGENLRLQWRYLDLRRPRMARNLALRSRTAMAIRNELASQGFLEVETPILTKSTPEGARDYLVPSRLNHGQFYALPQSPQQFKQFCMIAGLDRYFQIARCFRDEDLRADRQPEFTQVDIEMSFADEKQVMDMAEGLMIRVFKEALGADIPAPFPRMTWDEAMSRYGVDKPDTRFGLELQDVTSIVSNSGFKLFASAKLVKAMRVPGGESLTRKEIDELTEFVKIYGAQGLAWIKIRENEWQSPIAKFLSDEERAGLTEALGLSVGDIVFFQAGEPGMVNAALGNLRVHLGEKLGLIPENAWNFLWVTDFPLYEYSEEENRYVACHHPFTAPKDGDLEKMVSEPAATKARAYDMVLNGNEVGGGSIRIHEAAVQRKMFEALGFSKESYESQFGYFIQALEHGAPPHGGIAFGLDRLIMLMSDSPSIRDVIAFPKTQKATCLMTNAPDIVSAKQLRELGLRLREEAKDKKEEK</sequence>
<dbReference type="GO" id="GO:0006422">
    <property type="term" value="P:aspartyl-tRNA aminoacylation"/>
    <property type="evidence" value="ECO:0007669"/>
    <property type="project" value="UniProtKB-UniRule"/>
</dbReference>
<dbReference type="GO" id="GO:0050560">
    <property type="term" value="F:aspartate-tRNA(Asn) ligase activity"/>
    <property type="evidence" value="ECO:0007669"/>
    <property type="project" value="UniProtKB-EC"/>
</dbReference>
<dbReference type="Gene3D" id="3.30.1360.30">
    <property type="entry name" value="GAD-like domain"/>
    <property type="match status" value="1"/>
</dbReference>
<keyword evidence="5 7" id="KW-0648">Protein biosynthesis</keyword>
<accession>E5Y3J2</accession>
<dbReference type="RefSeq" id="WP_005025152.1">
    <property type="nucleotide sequence ID" value="NZ_KE150238.1"/>
</dbReference>
<dbReference type="PANTHER" id="PTHR22594:SF5">
    <property type="entry name" value="ASPARTATE--TRNA LIGASE, MITOCHONDRIAL"/>
    <property type="match status" value="1"/>
</dbReference>
<gene>
    <name evidence="7" type="primary">aspS</name>
    <name evidence="9" type="ORF">HMPREF0179_00753</name>
</gene>
<feature type="binding site" evidence="7">
    <location>
        <position position="502"/>
    </location>
    <ligand>
        <name>L-aspartate</name>
        <dbReference type="ChEBI" id="CHEBI:29991"/>
    </ligand>
</feature>
<dbReference type="Gene3D" id="2.40.50.140">
    <property type="entry name" value="Nucleic acid-binding proteins"/>
    <property type="match status" value="1"/>
</dbReference>
<dbReference type="EMBL" id="ADCP02000001">
    <property type="protein sequence ID" value="EFV45444.1"/>
    <property type="molecule type" value="Genomic_DNA"/>
</dbReference>
<dbReference type="GO" id="GO:0005524">
    <property type="term" value="F:ATP binding"/>
    <property type="evidence" value="ECO:0007669"/>
    <property type="project" value="UniProtKB-UniRule"/>
</dbReference>
<dbReference type="InterPro" id="IPR004524">
    <property type="entry name" value="Asp-tRNA-ligase_1"/>
</dbReference>
<organism evidence="9 10">
    <name type="scientific">Bilophila wadsworthia (strain 3_1_6)</name>
    <dbReference type="NCBI Taxonomy" id="563192"/>
    <lineage>
        <taxon>Bacteria</taxon>
        <taxon>Pseudomonadati</taxon>
        <taxon>Thermodesulfobacteriota</taxon>
        <taxon>Desulfovibrionia</taxon>
        <taxon>Desulfovibrionales</taxon>
        <taxon>Desulfovibrionaceae</taxon>
        <taxon>Bilophila</taxon>
    </lineage>
</organism>
<dbReference type="CDD" id="cd04317">
    <property type="entry name" value="EcAspRS_like_N"/>
    <property type="match status" value="1"/>
</dbReference>
<feature type="site" description="Important for tRNA non-discrimination" evidence="7">
    <location>
        <position position="100"/>
    </location>
</feature>
<dbReference type="InterPro" id="IPR029351">
    <property type="entry name" value="GAD_dom"/>
</dbReference>
<evidence type="ECO:0000256" key="5">
    <source>
        <dbReference type="ARBA" id="ARBA00022917"/>
    </source>
</evidence>
<evidence type="ECO:0000256" key="4">
    <source>
        <dbReference type="ARBA" id="ARBA00022840"/>
    </source>
</evidence>
<feature type="domain" description="Aminoacyl-transfer RNA synthetases class-II family profile" evidence="8">
    <location>
        <begin position="159"/>
        <end position="568"/>
    </location>
</feature>
<dbReference type="PANTHER" id="PTHR22594">
    <property type="entry name" value="ASPARTYL/LYSYL-TRNA SYNTHETASE"/>
    <property type="match status" value="1"/>
</dbReference>
<dbReference type="CDD" id="cd00777">
    <property type="entry name" value="AspRS_core"/>
    <property type="match status" value="1"/>
</dbReference>
<feature type="binding site" evidence="7">
    <location>
        <position position="192"/>
    </location>
    <ligand>
        <name>L-aspartate</name>
        <dbReference type="ChEBI" id="CHEBI:29991"/>
    </ligand>
</feature>
<dbReference type="InterPro" id="IPR047089">
    <property type="entry name" value="Asp-tRNA-ligase_1_N"/>
</dbReference>
<evidence type="ECO:0000256" key="6">
    <source>
        <dbReference type="ARBA" id="ARBA00023146"/>
    </source>
</evidence>
<dbReference type="InterPro" id="IPR012340">
    <property type="entry name" value="NA-bd_OB-fold"/>
</dbReference>
<dbReference type="Pfam" id="PF02938">
    <property type="entry name" value="GAD"/>
    <property type="match status" value="1"/>
</dbReference>
<dbReference type="NCBIfam" id="TIGR00459">
    <property type="entry name" value="aspS_bact"/>
    <property type="match status" value="1"/>
</dbReference>
<feature type="region of interest" description="Aspartate" evidence="7">
    <location>
        <begin position="216"/>
        <end position="219"/>
    </location>
</feature>
<keyword evidence="2 7" id="KW-0436">Ligase</keyword>
<keyword evidence="3 7" id="KW-0547">Nucleotide-binding</keyword>
<keyword evidence="6 7" id="KW-0030">Aminoacyl-tRNA synthetase</keyword>
<comment type="function">
    <text evidence="7">Aspartyl-tRNA synthetase with relaxed tRNA specificity since it is able to aspartylate not only its cognate tRNA(Asp) but also tRNA(Asn). Reaction proceeds in two steps: L-aspartate is first activated by ATP to form Asp-AMP and then transferred to the acceptor end of tRNA(Asp/Asn).</text>
</comment>
<dbReference type="SUPFAM" id="SSF55681">
    <property type="entry name" value="Class II aaRS and biotin synthetases"/>
    <property type="match status" value="1"/>
</dbReference>
<dbReference type="eggNOG" id="COG0173">
    <property type="taxonomic scope" value="Bacteria"/>
</dbReference>
<dbReference type="HOGENOM" id="CLU_014330_3_2_7"/>
<dbReference type="PROSITE" id="PS50862">
    <property type="entry name" value="AA_TRNA_LIGASE_II"/>
    <property type="match status" value="1"/>
</dbReference>
<feature type="binding site" evidence="7">
    <location>
        <position position="495"/>
    </location>
    <ligand>
        <name>ATP</name>
        <dbReference type="ChEBI" id="CHEBI:30616"/>
    </ligand>
</feature>
<reference evidence="9 10" key="1">
    <citation type="submission" date="2010-10" db="EMBL/GenBank/DDBJ databases">
        <authorList>
            <consortium name="The Broad Institute Genome Sequencing Platform"/>
            <person name="Ward D."/>
            <person name="Earl A."/>
            <person name="Feldgarden M."/>
            <person name="Young S.K."/>
            <person name="Gargeya S."/>
            <person name="Zeng Q."/>
            <person name="Alvarado L."/>
            <person name="Berlin A."/>
            <person name="Bochicchio J."/>
            <person name="Chapman S.B."/>
            <person name="Chen Z."/>
            <person name="Freedman E."/>
            <person name="Gellesch M."/>
            <person name="Goldberg J."/>
            <person name="Griggs A."/>
            <person name="Gujja S."/>
            <person name="Heilman E."/>
            <person name="Heiman D."/>
            <person name="Howarth C."/>
            <person name="Mehta T."/>
            <person name="Neiman D."/>
            <person name="Pearson M."/>
            <person name="Roberts A."/>
            <person name="Saif S."/>
            <person name="Shea T."/>
            <person name="Shenoy N."/>
            <person name="Sisk P."/>
            <person name="Stolte C."/>
            <person name="Sykes S."/>
            <person name="White J."/>
            <person name="Yandava C."/>
            <person name="Allen-Vercoe E."/>
            <person name="Sibley C."/>
            <person name="Ambrose C.E."/>
            <person name="Strauss J."/>
            <person name="Daigneault M."/>
            <person name="Haas B."/>
            <person name="Nusbaum C."/>
            <person name="Birren B."/>
        </authorList>
    </citation>
    <scope>NUCLEOTIDE SEQUENCE [LARGE SCALE GENOMIC DNA]</scope>
    <source>
        <strain evidence="9 10">3_1_6</strain>
    </source>
</reference>
<dbReference type="Proteomes" id="UP000006034">
    <property type="component" value="Unassembled WGS sequence"/>
</dbReference>
<comment type="catalytic activity">
    <reaction evidence="7">
        <text>tRNA(Asx) + L-aspartate + ATP = L-aspartyl-tRNA(Asx) + AMP + diphosphate</text>
        <dbReference type="Rhea" id="RHEA:18349"/>
        <dbReference type="Rhea" id="RHEA-COMP:9710"/>
        <dbReference type="Rhea" id="RHEA-COMP:9711"/>
        <dbReference type="ChEBI" id="CHEBI:29991"/>
        <dbReference type="ChEBI" id="CHEBI:30616"/>
        <dbReference type="ChEBI" id="CHEBI:33019"/>
        <dbReference type="ChEBI" id="CHEBI:78442"/>
        <dbReference type="ChEBI" id="CHEBI:78516"/>
        <dbReference type="ChEBI" id="CHEBI:456215"/>
        <dbReference type="EC" id="6.1.1.23"/>
    </reaction>
</comment>
<dbReference type="GO" id="GO:0005737">
    <property type="term" value="C:cytoplasm"/>
    <property type="evidence" value="ECO:0007669"/>
    <property type="project" value="UniProtKB-SubCell"/>
</dbReference>
<dbReference type="InterPro" id="IPR004364">
    <property type="entry name" value="Aa-tRNA-synt_II"/>
</dbReference>
<dbReference type="Pfam" id="PF01336">
    <property type="entry name" value="tRNA_anti-codon"/>
    <property type="match status" value="1"/>
</dbReference>
<feature type="binding site" evidence="7">
    <location>
        <position position="461"/>
    </location>
    <ligand>
        <name>L-aspartate</name>
        <dbReference type="ChEBI" id="CHEBI:29991"/>
    </ligand>
</feature>
<reference evidence="9 10" key="2">
    <citation type="submission" date="2013-04" db="EMBL/GenBank/DDBJ databases">
        <title>The Genome Sequence of Bilophila wadsworthia 3_1_6.</title>
        <authorList>
            <consortium name="The Broad Institute Genomics Platform"/>
            <person name="Earl A."/>
            <person name="Ward D."/>
            <person name="Feldgarden M."/>
            <person name="Gevers D."/>
            <person name="Sibley C."/>
            <person name="Strauss J."/>
            <person name="Allen-Vercoe E."/>
            <person name="Walker B."/>
            <person name="Young S."/>
            <person name="Zeng Q."/>
            <person name="Gargeya S."/>
            <person name="Fitzgerald M."/>
            <person name="Haas B."/>
            <person name="Abouelleil A."/>
            <person name="Allen A.W."/>
            <person name="Alvarado L."/>
            <person name="Arachchi H.M."/>
            <person name="Berlin A.M."/>
            <person name="Chapman S.B."/>
            <person name="Gainer-Dewar J."/>
            <person name="Goldberg J."/>
            <person name="Griggs A."/>
            <person name="Gujja S."/>
            <person name="Hansen M."/>
            <person name="Howarth C."/>
            <person name="Imamovic A."/>
            <person name="Ireland A."/>
            <person name="Larimer J."/>
            <person name="McCowan C."/>
            <person name="Murphy C."/>
            <person name="Pearson M."/>
            <person name="Poon T.W."/>
            <person name="Priest M."/>
            <person name="Roberts A."/>
            <person name="Saif S."/>
            <person name="Shea T."/>
            <person name="Sisk P."/>
            <person name="Sykes S."/>
            <person name="Wortman J."/>
            <person name="Nusbaum C."/>
            <person name="Birren B."/>
        </authorList>
    </citation>
    <scope>NUCLEOTIDE SEQUENCE [LARGE SCALE GENOMIC DNA]</scope>
    <source>
        <strain evidence="9 10">3_1_6</strain>
    </source>
</reference>
<keyword evidence="4 7" id="KW-0067">ATP-binding</keyword>
<evidence type="ECO:0000256" key="7">
    <source>
        <dbReference type="HAMAP-Rule" id="MF_00044"/>
    </source>
</evidence>
<dbReference type="SUPFAM" id="SSF55261">
    <property type="entry name" value="GAD domain-like"/>
    <property type="match status" value="1"/>
</dbReference>
<comment type="caution">
    <text evidence="9">The sequence shown here is derived from an EMBL/GenBank/DDBJ whole genome shotgun (WGS) entry which is preliminary data.</text>
</comment>
<dbReference type="AlphaFoldDB" id="E5Y3J2"/>
<feature type="binding site" evidence="7">
    <location>
        <begin position="238"/>
        <end position="240"/>
    </location>
    <ligand>
        <name>ATP</name>
        <dbReference type="ChEBI" id="CHEBI:30616"/>
    </ligand>
</feature>
<dbReference type="GeneID" id="78085895"/>
<dbReference type="InterPro" id="IPR004365">
    <property type="entry name" value="NA-bd_OB_tRNA"/>
</dbReference>
<evidence type="ECO:0000313" key="10">
    <source>
        <dbReference type="Proteomes" id="UP000006034"/>
    </source>
</evidence>
<feature type="binding site" evidence="7">
    <location>
        <position position="247"/>
    </location>
    <ligand>
        <name>ATP</name>
        <dbReference type="ChEBI" id="CHEBI:30616"/>
    </ligand>
</feature>
<evidence type="ECO:0000256" key="1">
    <source>
        <dbReference type="ARBA" id="ARBA00006303"/>
    </source>
</evidence>
<dbReference type="SUPFAM" id="SSF50249">
    <property type="entry name" value="Nucleic acid-binding proteins"/>
    <property type="match status" value="1"/>
</dbReference>
<protein>
    <recommendedName>
        <fullName evidence="7">Aspartate--tRNA(Asp/Asn) ligase</fullName>
        <ecNumber evidence="7">6.1.1.23</ecNumber>
    </recommendedName>
    <alternativeName>
        <fullName evidence="7">Aspartyl-tRNA synthetase</fullName>
        <shortName evidence="7">AspRS</shortName>
    </alternativeName>
    <alternativeName>
        <fullName evidence="7">Non-discriminating aspartyl-tRNA synthetase</fullName>
        <shortName evidence="7">ND-AspRS</shortName>
    </alternativeName>
</protein>
<dbReference type="InterPro" id="IPR006195">
    <property type="entry name" value="aa-tRNA-synth_II"/>
</dbReference>
<comment type="similarity">
    <text evidence="1 7">Belongs to the class-II aminoacyl-tRNA synthetase family. Type 1 subfamily.</text>
</comment>
<dbReference type="HAMAP" id="MF_00044">
    <property type="entry name" value="Asp_tRNA_synth_type1"/>
    <property type="match status" value="1"/>
</dbReference>
<dbReference type="GO" id="GO:0004815">
    <property type="term" value="F:aspartate-tRNA ligase activity"/>
    <property type="evidence" value="ECO:0007669"/>
    <property type="project" value="UniProtKB-UniRule"/>
</dbReference>
<keyword evidence="10" id="KW-1185">Reference proteome</keyword>
<comment type="subcellular location">
    <subcellularLocation>
        <location evidence="7">Cytoplasm</location>
    </subcellularLocation>
</comment>
<evidence type="ECO:0000256" key="3">
    <source>
        <dbReference type="ARBA" id="ARBA00022741"/>
    </source>
</evidence>
<dbReference type="GO" id="GO:0003676">
    <property type="term" value="F:nucleic acid binding"/>
    <property type="evidence" value="ECO:0007669"/>
    <property type="project" value="InterPro"/>
</dbReference>
<evidence type="ECO:0000256" key="2">
    <source>
        <dbReference type="ARBA" id="ARBA00022598"/>
    </source>
</evidence>
<evidence type="ECO:0000259" key="8">
    <source>
        <dbReference type="PROSITE" id="PS50862"/>
    </source>
</evidence>
<dbReference type="NCBIfam" id="NF001750">
    <property type="entry name" value="PRK00476.1"/>
    <property type="match status" value="1"/>
</dbReference>
<keyword evidence="7" id="KW-0963">Cytoplasm</keyword>
<dbReference type="STRING" id="563192.HMPREF0179_00753"/>
<dbReference type="InterPro" id="IPR004115">
    <property type="entry name" value="GAD-like_sf"/>
</dbReference>
<dbReference type="EC" id="6.1.1.23" evidence="7"/>
<name>E5Y3J2_BILW3</name>
<dbReference type="PRINTS" id="PR01042">
    <property type="entry name" value="TRNASYNTHASP"/>
</dbReference>
<feature type="site" description="Important for tRNA non-discrimination" evidence="7">
    <location>
        <position position="48"/>
    </location>
</feature>
<dbReference type="Gene3D" id="3.30.930.10">
    <property type="entry name" value="Bira Bifunctional Protein, Domain 2"/>
    <property type="match status" value="1"/>
</dbReference>
<dbReference type="InterPro" id="IPR002312">
    <property type="entry name" value="Asp/Asn-tRNA-synth_IIb"/>
</dbReference>
<dbReference type="InterPro" id="IPR047090">
    <property type="entry name" value="AspRS_core"/>
</dbReference>
<dbReference type="Pfam" id="PF00152">
    <property type="entry name" value="tRNA-synt_2"/>
    <property type="match status" value="1"/>
</dbReference>
<feature type="binding site" evidence="7">
    <location>
        <begin position="547"/>
        <end position="550"/>
    </location>
    <ligand>
        <name>ATP</name>
        <dbReference type="ChEBI" id="CHEBI:30616"/>
    </ligand>
</feature>
<feature type="binding site" evidence="7">
    <location>
        <position position="238"/>
    </location>
    <ligand>
        <name>L-aspartate</name>
        <dbReference type="ChEBI" id="CHEBI:29991"/>
    </ligand>
</feature>
<dbReference type="InterPro" id="IPR045864">
    <property type="entry name" value="aa-tRNA-synth_II/BPL/LPL"/>
</dbReference>
<comment type="subunit">
    <text evidence="7">Homodimer.</text>
</comment>
<dbReference type="OrthoDB" id="9802326at2"/>